<dbReference type="EMBL" id="MUEO01000095">
    <property type="protein sequence ID" value="OOE39371.1"/>
    <property type="molecule type" value="Genomic_DNA"/>
</dbReference>
<dbReference type="RefSeq" id="WP_206744382.1">
    <property type="nucleotide sequence ID" value="NZ_MUEO01000095.1"/>
</dbReference>
<comment type="caution">
    <text evidence="1">The sequence shown here is derived from an EMBL/GenBank/DDBJ whole genome shotgun (WGS) entry which is preliminary data.</text>
</comment>
<accession>A0AB36JYA5</accession>
<dbReference type="Proteomes" id="UP000188726">
    <property type="component" value="Unassembled WGS sequence"/>
</dbReference>
<sequence>MTYYEFVSNYFEKTPFFRVLNDEIQTGSNGLYGEKETPYRILSHWSKIIKDASLSYDFLAHFVGFFREYFEMHDVRIGPYKARYTSKKDTSNGLIGTAWNIEGMVSVI</sequence>
<evidence type="ECO:0000313" key="2">
    <source>
        <dbReference type="Proteomes" id="UP000188726"/>
    </source>
</evidence>
<gene>
    <name evidence="1" type="ORF">BZG09_16890</name>
</gene>
<feature type="non-terminal residue" evidence="1">
    <location>
        <position position="108"/>
    </location>
</feature>
<reference evidence="1 2" key="1">
    <citation type="journal article" date="2017" name="Genome Announc.">
        <title>Draft Genome Sequences of Salinivibrio proteolyticus, Salinivibrio sharmensis, Salinivibrio siamensis, Salinivibrio costicola subsp. alcaliphilus, Salinivibrio costicola subsp. vallismortis, and 29 New Isolates Belonging to the Genus Salinivibrio.</title>
        <authorList>
            <person name="Lopez-Hermoso C."/>
            <person name="de la Haba R.R."/>
            <person name="Sanchez-Porro C."/>
            <person name="Bayliss S.C."/>
            <person name="Feil E.J."/>
            <person name="Ventosa A."/>
        </authorList>
    </citation>
    <scope>NUCLEOTIDE SEQUENCE [LARGE SCALE GENOMIC DNA]</scope>
    <source>
        <strain evidence="1 2">IC202</strain>
    </source>
</reference>
<protein>
    <submittedName>
        <fullName evidence="1">Uncharacterized protein</fullName>
    </submittedName>
</protein>
<proteinExistence type="predicted"/>
<evidence type="ECO:0000313" key="1">
    <source>
        <dbReference type="EMBL" id="OOE39371.1"/>
    </source>
</evidence>
<organism evidence="1 2">
    <name type="scientific">Salinivibrio kushneri</name>
    <dbReference type="NCBI Taxonomy" id="1908198"/>
    <lineage>
        <taxon>Bacteria</taxon>
        <taxon>Pseudomonadati</taxon>
        <taxon>Pseudomonadota</taxon>
        <taxon>Gammaproteobacteria</taxon>
        <taxon>Vibrionales</taxon>
        <taxon>Vibrionaceae</taxon>
        <taxon>Salinivibrio</taxon>
    </lineage>
</organism>
<dbReference type="AlphaFoldDB" id="A0AB36JYA5"/>
<name>A0AB36JYA5_9GAMM</name>